<organism evidence="2 3">
    <name type="scientific">Senna tora</name>
    <dbReference type="NCBI Taxonomy" id="362788"/>
    <lineage>
        <taxon>Eukaryota</taxon>
        <taxon>Viridiplantae</taxon>
        <taxon>Streptophyta</taxon>
        <taxon>Embryophyta</taxon>
        <taxon>Tracheophyta</taxon>
        <taxon>Spermatophyta</taxon>
        <taxon>Magnoliopsida</taxon>
        <taxon>eudicotyledons</taxon>
        <taxon>Gunneridae</taxon>
        <taxon>Pentapetalae</taxon>
        <taxon>rosids</taxon>
        <taxon>fabids</taxon>
        <taxon>Fabales</taxon>
        <taxon>Fabaceae</taxon>
        <taxon>Caesalpinioideae</taxon>
        <taxon>Cassia clade</taxon>
        <taxon>Senna</taxon>
    </lineage>
</organism>
<dbReference type="AlphaFoldDB" id="A0A834SHL7"/>
<dbReference type="EMBL" id="JAAIUW010000013">
    <property type="protein sequence ID" value="KAF7804233.1"/>
    <property type="molecule type" value="Genomic_DNA"/>
</dbReference>
<proteinExistence type="predicted"/>
<dbReference type="Proteomes" id="UP000634136">
    <property type="component" value="Unassembled WGS sequence"/>
</dbReference>
<evidence type="ECO:0000313" key="3">
    <source>
        <dbReference type="Proteomes" id="UP000634136"/>
    </source>
</evidence>
<accession>A0A834SHL7</accession>
<gene>
    <name evidence="2" type="ORF">G2W53_043344</name>
</gene>
<name>A0A834SHL7_9FABA</name>
<protein>
    <submittedName>
        <fullName evidence="2">Uncharacterized protein</fullName>
    </submittedName>
</protein>
<sequence>MGELNQKAKSKKDKSMNFGGSRKIM</sequence>
<evidence type="ECO:0000256" key="1">
    <source>
        <dbReference type="SAM" id="MobiDB-lite"/>
    </source>
</evidence>
<evidence type="ECO:0000313" key="2">
    <source>
        <dbReference type="EMBL" id="KAF7804233.1"/>
    </source>
</evidence>
<keyword evidence="3" id="KW-1185">Reference proteome</keyword>
<feature type="region of interest" description="Disordered" evidence="1">
    <location>
        <begin position="1"/>
        <end position="25"/>
    </location>
</feature>
<comment type="caution">
    <text evidence="2">The sequence shown here is derived from an EMBL/GenBank/DDBJ whole genome shotgun (WGS) entry which is preliminary data.</text>
</comment>
<reference evidence="2" key="1">
    <citation type="submission" date="2020-09" db="EMBL/GenBank/DDBJ databases">
        <title>Genome-Enabled Discovery of Anthraquinone Biosynthesis in Senna tora.</title>
        <authorList>
            <person name="Kang S.-H."/>
            <person name="Pandey R.P."/>
            <person name="Lee C.-M."/>
            <person name="Sim J.-S."/>
            <person name="Jeong J.-T."/>
            <person name="Choi B.-S."/>
            <person name="Jung M."/>
            <person name="Ginzburg D."/>
            <person name="Zhao K."/>
            <person name="Won S.Y."/>
            <person name="Oh T.-J."/>
            <person name="Yu Y."/>
            <person name="Kim N.-H."/>
            <person name="Lee O.R."/>
            <person name="Lee T.-H."/>
            <person name="Bashyal P."/>
            <person name="Kim T.-S."/>
            <person name="Lee W.-H."/>
            <person name="Kawkins C."/>
            <person name="Kim C.-K."/>
            <person name="Kim J.S."/>
            <person name="Ahn B.O."/>
            <person name="Rhee S.Y."/>
            <person name="Sohng J.K."/>
        </authorList>
    </citation>
    <scope>NUCLEOTIDE SEQUENCE</scope>
    <source>
        <tissue evidence="2">Leaf</tissue>
    </source>
</reference>